<proteinExistence type="predicted"/>
<keyword evidence="3" id="KW-1185">Reference proteome</keyword>
<name>A0A8X7P676_BRACI</name>
<dbReference type="PANTHER" id="PTHR31293:SF12">
    <property type="entry name" value="RNI-LIKE SUPERFAMILY PROTEIN"/>
    <property type="match status" value="1"/>
</dbReference>
<comment type="caution">
    <text evidence="2">The sequence shown here is derived from an EMBL/GenBank/DDBJ whole genome shotgun (WGS) entry which is preliminary data.</text>
</comment>
<dbReference type="EMBL" id="JAAMPC010000025">
    <property type="protein sequence ID" value="KAG2245315.1"/>
    <property type="molecule type" value="Genomic_DNA"/>
</dbReference>
<dbReference type="Proteomes" id="UP000886595">
    <property type="component" value="Unassembled WGS sequence"/>
</dbReference>
<accession>A0A8X7P676</accession>
<evidence type="ECO:0000259" key="1">
    <source>
        <dbReference type="SMART" id="SM00579"/>
    </source>
</evidence>
<dbReference type="SMART" id="SM00579">
    <property type="entry name" value="FBD"/>
    <property type="match status" value="1"/>
</dbReference>
<sequence>MSFDIPNLVYLDYSDDVQRQYPVVKLDSLVEAKLELMVNYGDCDGCDPSNLFKGLRHVQKLSLSFPQTVEIFDYYRDAVPVFENGPLCGHDHSKIVCDCFSVDFVKLSSPAKVLELAINEGSSDEMEQIKRFLEDFSCLELVKIRSFPKDDEEKLSLATRLLMLPRASSKCKIQVEFCSETSPIPCSYRIGKM</sequence>
<dbReference type="AlphaFoldDB" id="A0A8X7P676"/>
<dbReference type="PANTHER" id="PTHR31293">
    <property type="entry name" value="RNI-LIKE SUPERFAMILY PROTEIN"/>
    <property type="match status" value="1"/>
</dbReference>
<dbReference type="OrthoDB" id="612216at2759"/>
<feature type="domain" description="FBD" evidence="1">
    <location>
        <begin position="107"/>
        <end position="176"/>
    </location>
</feature>
<protein>
    <recommendedName>
        <fullName evidence="1">FBD domain-containing protein</fullName>
    </recommendedName>
</protein>
<organism evidence="2 3">
    <name type="scientific">Brassica carinata</name>
    <name type="common">Ethiopian mustard</name>
    <name type="synonym">Abyssinian cabbage</name>
    <dbReference type="NCBI Taxonomy" id="52824"/>
    <lineage>
        <taxon>Eukaryota</taxon>
        <taxon>Viridiplantae</taxon>
        <taxon>Streptophyta</taxon>
        <taxon>Embryophyta</taxon>
        <taxon>Tracheophyta</taxon>
        <taxon>Spermatophyta</taxon>
        <taxon>Magnoliopsida</taxon>
        <taxon>eudicotyledons</taxon>
        <taxon>Gunneridae</taxon>
        <taxon>Pentapetalae</taxon>
        <taxon>rosids</taxon>
        <taxon>malvids</taxon>
        <taxon>Brassicales</taxon>
        <taxon>Brassicaceae</taxon>
        <taxon>Brassiceae</taxon>
        <taxon>Brassica</taxon>
    </lineage>
</organism>
<evidence type="ECO:0000313" key="3">
    <source>
        <dbReference type="Proteomes" id="UP000886595"/>
    </source>
</evidence>
<reference evidence="2 3" key="1">
    <citation type="submission" date="2020-02" db="EMBL/GenBank/DDBJ databases">
        <authorList>
            <person name="Ma Q."/>
            <person name="Huang Y."/>
            <person name="Song X."/>
            <person name="Pei D."/>
        </authorList>
    </citation>
    <scope>NUCLEOTIDE SEQUENCE [LARGE SCALE GENOMIC DNA]</scope>
    <source>
        <strain evidence="2">Sxm20200214</strain>
        <tissue evidence="2">Leaf</tissue>
    </source>
</reference>
<gene>
    <name evidence="2" type="ORF">Bca52824_092854</name>
</gene>
<evidence type="ECO:0000313" key="2">
    <source>
        <dbReference type="EMBL" id="KAG2245315.1"/>
    </source>
</evidence>
<dbReference type="InterPro" id="IPR006566">
    <property type="entry name" value="FBD"/>
</dbReference>
<dbReference type="InterPro" id="IPR055294">
    <property type="entry name" value="FBL60-like"/>
</dbReference>